<dbReference type="Pfam" id="PF03992">
    <property type="entry name" value="ABM"/>
    <property type="match status" value="1"/>
</dbReference>
<reference evidence="2" key="1">
    <citation type="submission" date="2023-02" db="EMBL/GenBank/DDBJ databases">
        <title>Actinomadura rubrobrunea NBRC 14622.</title>
        <authorList>
            <person name="Ichikawa N."/>
            <person name="Sato H."/>
            <person name="Tonouchi N."/>
        </authorList>
    </citation>
    <scope>NUCLEOTIDE SEQUENCE</scope>
    <source>
        <strain evidence="2">NBRC 14622</strain>
    </source>
</reference>
<dbReference type="InterPro" id="IPR011008">
    <property type="entry name" value="Dimeric_a/b-barrel"/>
</dbReference>
<keyword evidence="3" id="KW-1185">Reference proteome</keyword>
<name>A0A9W6PUC6_9ACTN</name>
<feature type="domain" description="ABM" evidence="1">
    <location>
        <begin position="7"/>
        <end position="97"/>
    </location>
</feature>
<evidence type="ECO:0000313" key="2">
    <source>
        <dbReference type="EMBL" id="GLW63930.1"/>
    </source>
</evidence>
<organism evidence="2 3">
    <name type="scientific">Actinomadura rubrobrunea</name>
    <dbReference type="NCBI Taxonomy" id="115335"/>
    <lineage>
        <taxon>Bacteria</taxon>
        <taxon>Bacillati</taxon>
        <taxon>Actinomycetota</taxon>
        <taxon>Actinomycetes</taxon>
        <taxon>Streptosporangiales</taxon>
        <taxon>Thermomonosporaceae</taxon>
        <taxon>Actinomadura</taxon>
    </lineage>
</organism>
<dbReference type="InterPro" id="IPR007138">
    <property type="entry name" value="ABM_dom"/>
</dbReference>
<evidence type="ECO:0000313" key="3">
    <source>
        <dbReference type="Proteomes" id="UP001165124"/>
    </source>
</evidence>
<proteinExistence type="predicted"/>
<sequence>MEKTTMVRAVLTMLVREGCEAAFEDIWRRTMKEAQPRGSLGQALTCDPRQRRRYIITGDWESREALQAFEQSPERRSMSAAFEPLRESASKQVLEIIDRF</sequence>
<dbReference type="Proteomes" id="UP001165124">
    <property type="component" value="Unassembled WGS sequence"/>
</dbReference>
<dbReference type="Gene3D" id="3.30.70.100">
    <property type="match status" value="1"/>
</dbReference>
<dbReference type="AlphaFoldDB" id="A0A9W6PUC6"/>
<dbReference type="PROSITE" id="PS51725">
    <property type="entry name" value="ABM"/>
    <property type="match status" value="1"/>
</dbReference>
<dbReference type="EMBL" id="BSRZ01000004">
    <property type="protein sequence ID" value="GLW63930.1"/>
    <property type="molecule type" value="Genomic_DNA"/>
</dbReference>
<comment type="caution">
    <text evidence="2">The sequence shown here is derived from an EMBL/GenBank/DDBJ whole genome shotgun (WGS) entry which is preliminary data.</text>
</comment>
<protein>
    <recommendedName>
        <fullName evidence="1">ABM domain-containing protein</fullName>
    </recommendedName>
</protein>
<accession>A0A9W6PUC6</accession>
<dbReference type="SUPFAM" id="SSF54909">
    <property type="entry name" value="Dimeric alpha+beta barrel"/>
    <property type="match status" value="1"/>
</dbReference>
<gene>
    <name evidence="2" type="ORF">Arub01_21740</name>
</gene>
<dbReference type="RefSeq" id="WP_067916128.1">
    <property type="nucleotide sequence ID" value="NZ_BSRZ01000004.1"/>
</dbReference>
<evidence type="ECO:0000259" key="1">
    <source>
        <dbReference type="PROSITE" id="PS51725"/>
    </source>
</evidence>